<accession>A0A7Y8KWP1</accession>
<sequence>MAVLYPSARVVCNAILRRHTMTTEVQTRPLPTRAAATPAAAARALLEKHWNGRLPVDPAAIAIAEGIKVERLGVFEDFPYSGEFLREQGVIRVNEWEAQVRQRFTLAHELGHYALGHDDAPRDFAEAFSSKASAPIERAANQFAAELLMPASAVAKLVQTGIFKTVDDLAKAFNVSKVAMTYRINNLGLFV</sequence>
<feature type="domain" description="IrrE N-terminal-like" evidence="1">
    <location>
        <begin position="86"/>
        <end position="185"/>
    </location>
</feature>
<keyword evidence="3" id="KW-1185">Reference proteome</keyword>
<name>A0A7Y8KWP1_9BURK</name>
<organism evidence="2 3">
    <name type="scientific">Hydrogenophaga aromaticivorans</name>
    <dbReference type="NCBI Taxonomy" id="2610898"/>
    <lineage>
        <taxon>Bacteria</taxon>
        <taxon>Pseudomonadati</taxon>
        <taxon>Pseudomonadota</taxon>
        <taxon>Betaproteobacteria</taxon>
        <taxon>Burkholderiales</taxon>
        <taxon>Comamonadaceae</taxon>
        <taxon>Hydrogenophaga</taxon>
    </lineage>
</organism>
<dbReference type="PANTHER" id="PTHR43236">
    <property type="entry name" value="ANTITOXIN HIGA1"/>
    <property type="match status" value="1"/>
</dbReference>
<protein>
    <submittedName>
        <fullName evidence="2">ImmA/IrrE family metallo-endopeptidase</fullName>
    </submittedName>
</protein>
<dbReference type="PANTHER" id="PTHR43236:SF2">
    <property type="entry name" value="BLL0069 PROTEIN"/>
    <property type="match status" value="1"/>
</dbReference>
<dbReference type="Pfam" id="PF06114">
    <property type="entry name" value="Peptidase_M78"/>
    <property type="match status" value="1"/>
</dbReference>
<dbReference type="EMBL" id="VYGV01000005">
    <property type="protein sequence ID" value="NWF44446.1"/>
    <property type="molecule type" value="Genomic_DNA"/>
</dbReference>
<evidence type="ECO:0000259" key="1">
    <source>
        <dbReference type="Pfam" id="PF06114"/>
    </source>
</evidence>
<dbReference type="Proteomes" id="UP000545507">
    <property type="component" value="Unassembled WGS sequence"/>
</dbReference>
<reference evidence="2 3" key="1">
    <citation type="submission" date="2019-09" db="EMBL/GenBank/DDBJ databases">
        <title>Hydrogenophaga aromatica sp. nov., isolated from a para-xylene-degrading enrichment culture.</title>
        <authorList>
            <person name="Tancsics A."/>
            <person name="Banerjee S."/>
        </authorList>
    </citation>
    <scope>NUCLEOTIDE SEQUENCE [LARGE SCALE GENOMIC DNA]</scope>
    <source>
        <strain evidence="2 3">D2P1</strain>
    </source>
</reference>
<evidence type="ECO:0000313" key="3">
    <source>
        <dbReference type="Proteomes" id="UP000545507"/>
    </source>
</evidence>
<dbReference type="AlphaFoldDB" id="A0A7Y8KWP1"/>
<evidence type="ECO:0000313" key="2">
    <source>
        <dbReference type="EMBL" id="NWF44446.1"/>
    </source>
</evidence>
<proteinExistence type="predicted"/>
<dbReference type="Gene3D" id="1.10.10.2910">
    <property type="match status" value="1"/>
</dbReference>
<comment type="caution">
    <text evidence="2">The sequence shown here is derived from an EMBL/GenBank/DDBJ whole genome shotgun (WGS) entry which is preliminary data.</text>
</comment>
<gene>
    <name evidence="2" type="ORF">F3K02_04145</name>
</gene>
<dbReference type="InterPro" id="IPR010359">
    <property type="entry name" value="IrrE_HExxH"/>
</dbReference>
<dbReference type="InterPro" id="IPR052345">
    <property type="entry name" value="Rad_response_metalloprotease"/>
</dbReference>